<protein>
    <submittedName>
        <fullName evidence="1">Uncharacterized protein</fullName>
    </submittedName>
</protein>
<keyword evidence="2" id="KW-1185">Reference proteome</keyword>
<organism evidence="1 2">
    <name type="scientific">Aeromonas phage CC2</name>
    <dbReference type="NCBI Taxonomy" id="1204516"/>
    <lineage>
        <taxon>Viruses</taxon>
        <taxon>Duplodnaviria</taxon>
        <taxon>Heunggongvirae</taxon>
        <taxon>Uroviricota</taxon>
        <taxon>Caudoviricetes</taxon>
        <taxon>Pantevenvirales</taxon>
        <taxon>Straboviridae</taxon>
        <taxon>Emmerichvirinae</taxon>
        <taxon>Ceceduovirus</taxon>
        <taxon>Ceceduovirus cc2</taxon>
    </lineage>
</organism>
<dbReference type="InterPro" id="IPR024362">
    <property type="entry name" value="DUF2685"/>
</dbReference>
<dbReference type="Pfam" id="PF10886">
    <property type="entry name" value="DUF2685"/>
    <property type="match status" value="1"/>
</dbReference>
<evidence type="ECO:0000313" key="1">
    <source>
        <dbReference type="EMBL" id="AFN39272.1"/>
    </source>
</evidence>
<dbReference type="EMBL" id="JX123262">
    <property type="protein sequence ID" value="AFN39272.1"/>
    <property type="molecule type" value="Genomic_DNA"/>
</dbReference>
<accession>I6X764</accession>
<dbReference type="GeneID" id="14016212"/>
<sequence>MKMKCIICKQKIESHQTTVDTPHGTLHYQGCYAYYKDQFENSKLNESDLSSKIEEVQML</sequence>
<reference evidence="1 2" key="1">
    <citation type="journal article" date="2012" name="J. Virol.">
        <title>Complete Genome Sequence of Aeromonas hydrophila Phage CC2.</title>
        <authorList>
            <person name="Shen C.J."/>
            <person name="Liu Y.J."/>
            <person name="Lu C.P."/>
        </authorList>
    </citation>
    <scope>NUCLEOTIDE SEQUENCE [LARGE SCALE GENOMIC DNA]</scope>
</reference>
<dbReference type="Proteomes" id="UP000009016">
    <property type="component" value="Segment"/>
</dbReference>
<name>I6X764_9CAUD</name>
<evidence type="ECO:0000313" key="2">
    <source>
        <dbReference type="Proteomes" id="UP000009016"/>
    </source>
</evidence>
<gene>
    <name evidence="1" type="ORF">CC2_288</name>
</gene>
<proteinExistence type="predicted"/>
<dbReference type="RefSeq" id="YP_007010314.1">
    <property type="nucleotide sequence ID" value="NC_019538.1"/>
</dbReference>
<dbReference type="KEGG" id="vg:14016212"/>